<sequence>MTNPGRDLPEDWWSTEDVAGYLGISTSTVRAYLARRQMPEPTRKIGRMALWRPDDVRDWAGQRPRAGIQRGSAEVTA</sequence>
<proteinExistence type="predicted"/>
<protein>
    <submittedName>
        <fullName evidence="2">Helix-turn-helix protein</fullName>
    </submittedName>
</protein>
<accession>A0A2S6IC80</accession>
<name>A0A2S6IC80_9ACTN</name>
<keyword evidence="3" id="KW-1185">Reference proteome</keyword>
<organism evidence="2 3">
    <name type="scientific">Kineococcus xinjiangensis</name>
    <dbReference type="NCBI Taxonomy" id="512762"/>
    <lineage>
        <taxon>Bacteria</taxon>
        <taxon>Bacillati</taxon>
        <taxon>Actinomycetota</taxon>
        <taxon>Actinomycetes</taxon>
        <taxon>Kineosporiales</taxon>
        <taxon>Kineosporiaceae</taxon>
        <taxon>Kineococcus</taxon>
    </lineage>
</organism>
<comment type="caution">
    <text evidence="2">The sequence shown here is derived from an EMBL/GenBank/DDBJ whole genome shotgun (WGS) entry which is preliminary data.</text>
</comment>
<dbReference type="SUPFAM" id="SSF46955">
    <property type="entry name" value="Putative DNA-binding domain"/>
    <property type="match status" value="1"/>
</dbReference>
<dbReference type="EMBL" id="PTJD01000022">
    <property type="protein sequence ID" value="PPK90836.1"/>
    <property type="molecule type" value="Genomic_DNA"/>
</dbReference>
<evidence type="ECO:0000313" key="3">
    <source>
        <dbReference type="Proteomes" id="UP000239485"/>
    </source>
</evidence>
<dbReference type="InterPro" id="IPR041657">
    <property type="entry name" value="HTH_17"/>
</dbReference>
<dbReference type="AlphaFoldDB" id="A0A2S6IC80"/>
<reference evidence="2 3" key="1">
    <citation type="submission" date="2018-02" db="EMBL/GenBank/DDBJ databases">
        <title>Genomic Encyclopedia of Archaeal and Bacterial Type Strains, Phase II (KMG-II): from individual species to whole genera.</title>
        <authorList>
            <person name="Goeker M."/>
        </authorList>
    </citation>
    <scope>NUCLEOTIDE SEQUENCE [LARGE SCALE GENOMIC DNA]</scope>
    <source>
        <strain evidence="2 3">DSM 22857</strain>
    </source>
</reference>
<dbReference type="Proteomes" id="UP000239485">
    <property type="component" value="Unassembled WGS sequence"/>
</dbReference>
<feature type="domain" description="Helix-turn-helix" evidence="1">
    <location>
        <begin position="14"/>
        <end position="63"/>
    </location>
</feature>
<dbReference type="Pfam" id="PF12728">
    <property type="entry name" value="HTH_17"/>
    <property type="match status" value="1"/>
</dbReference>
<dbReference type="InterPro" id="IPR009061">
    <property type="entry name" value="DNA-bd_dom_put_sf"/>
</dbReference>
<evidence type="ECO:0000313" key="2">
    <source>
        <dbReference type="EMBL" id="PPK90836.1"/>
    </source>
</evidence>
<gene>
    <name evidence="2" type="ORF">CLV92_12211</name>
</gene>
<dbReference type="RefSeq" id="WP_104435721.1">
    <property type="nucleotide sequence ID" value="NZ_PTJD01000022.1"/>
</dbReference>
<evidence type="ECO:0000259" key="1">
    <source>
        <dbReference type="Pfam" id="PF12728"/>
    </source>
</evidence>
<dbReference type="OrthoDB" id="9800864at2"/>